<name>A0A514CIK9_9BACT</name>
<dbReference type="AlphaFoldDB" id="A0A514CIK9"/>
<protein>
    <submittedName>
        <fullName evidence="1">Uncharacterized protein</fullName>
    </submittedName>
</protein>
<accession>A0A514CIK9</accession>
<evidence type="ECO:0000313" key="2">
    <source>
        <dbReference type="Proteomes" id="UP000316614"/>
    </source>
</evidence>
<dbReference type="Proteomes" id="UP000316614">
    <property type="component" value="Chromosome"/>
</dbReference>
<dbReference type="OrthoDB" id="1467713at2"/>
<dbReference type="KEGG" id="echi:FKX85_11640"/>
<gene>
    <name evidence="1" type="ORF">FKX85_11640</name>
</gene>
<reference evidence="1 2" key="1">
    <citation type="submission" date="2019-06" db="EMBL/GenBank/DDBJ databases">
        <title>Echinicola alkalisoli sp. nov. isolated from saline soil.</title>
        <authorList>
            <person name="Sun J.-Q."/>
            <person name="Xu L."/>
        </authorList>
    </citation>
    <scope>NUCLEOTIDE SEQUENCE [LARGE SCALE GENOMIC DNA]</scope>
    <source>
        <strain evidence="1 2">LN3S3</strain>
    </source>
</reference>
<dbReference type="RefSeq" id="WP_141614894.1">
    <property type="nucleotide sequence ID" value="NZ_CP041253.1"/>
</dbReference>
<organism evidence="1 2">
    <name type="scientific">Echinicola soli</name>
    <dbReference type="NCBI Taxonomy" id="2591634"/>
    <lineage>
        <taxon>Bacteria</taxon>
        <taxon>Pseudomonadati</taxon>
        <taxon>Bacteroidota</taxon>
        <taxon>Cytophagia</taxon>
        <taxon>Cytophagales</taxon>
        <taxon>Cyclobacteriaceae</taxon>
        <taxon>Echinicola</taxon>
    </lineage>
</organism>
<sequence length="79" mass="9697">MRVLKEFTKKDIRISVFSWNGKYLIKYEQGMIEQTYKVSELDVLEEKDLEVFFEEVFLDEINKRFEEMHQSLRNQTENI</sequence>
<evidence type="ECO:0000313" key="1">
    <source>
        <dbReference type="EMBL" id="QDH79652.1"/>
    </source>
</evidence>
<dbReference type="EMBL" id="CP041253">
    <property type="protein sequence ID" value="QDH79652.1"/>
    <property type="molecule type" value="Genomic_DNA"/>
</dbReference>
<keyword evidence="2" id="KW-1185">Reference proteome</keyword>
<proteinExistence type="predicted"/>